<dbReference type="OrthoDB" id="1551322at2"/>
<keyword evidence="2" id="KW-1185">Reference proteome</keyword>
<sequence>MKALEFSTRIADNNIEIPEYIRLQLKNESKQIKVILLIQESEDSEWEKETTQQFLNGYDAADSVYDNY</sequence>
<dbReference type="EMBL" id="BJYS01000026">
    <property type="protein sequence ID" value="GEO05666.1"/>
    <property type="molecule type" value="Genomic_DNA"/>
</dbReference>
<accession>A0A512B132</accession>
<name>A0A512B132_9BACT</name>
<evidence type="ECO:0000313" key="2">
    <source>
        <dbReference type="Proteomes" id="UP000321532"/>
    </source>
</evidence>
<organism evidence="1 2">
    <name type="scientific">Adhaeribacter aerolatus</name>
    <dbReference type="NCBI Taxonomy" id="670289"/>
    <lineage>
        <taxon>Bacteria</taxon>
        <taxon>Pseudomonadati</taxon>
        <taxon>Bacteroidota</taxon>
        <taxon>Cytophagia</taxon>
        <taxon>Cytophagales</taxon>
        <taxon>Hymenobacteraceae</taxon>
        <taxon>Adhaeribacter</taxon>
    </lineage>
</organism>
<dbReference type="RefSeq" id="WP_146900157.1">
    <property type="nucleotide sequence ID" value="NZ_BJYS01000026.1"/>
</dbReference>
<protein>
    <submittedName>
        <fullName evidence="1">Uncharacterized protein</fullName>
    </submittedName>
</protein>
<dbReference type="Proteomes" id="UP000321532">
    <property type="component" value="Unassembled WGS sequence"/>
</dbReference>
<proteinExistence type="predicted"/>
<dbReference type="AlphaFoldDB" id="A0A512B132"/>
<reference evidence="1 2" key="1">
    <citation type="submission" date="2019-07" db="EMBL/GenBank/DDBJ databases">
        <title>Whole genome shotgun sequence of Adhaeribacter aerolatus NBRC 106133.</title>
        <authorList>
            <person name="Hosoyama A."/>
            <person name="Uohara A."/>
            <person name="Ohji S."/>
            <person name="Ichikawa N."/>
        </authorList>
    </citation>
    <scope>NUCLEOTIDE SEQUENCE [LARGE SCALE GENOMIC DNA]</scope>
    <source>
        <strain evidence="1 2">NBRC 106133</strain>
    </source>
</reference>
<comment type="caution">
    <text evidence="1">The sequence shown here is derived from an EMBL/GenBank/DDBJ whole genome shotgun (WGS) entry which is preliminary data.</text>
</comment>
<evidence type="ECO:0000313" key="1">
    <source>
        <dbReference type="EMBL" id="GEO05666.1"/>
    </source>
</evidence>
<gene>
    <name evidence="1" type="ORF">AAE02nite_33300</name>
</gene>